<accession>A0A2K2U3L3</accession>
<reference evidence="2 3" key="1">
    <citation type="journal article" date="2018" name="Int. J. Syst. Evol. Microbiol.">
        <title>Rubneribacter badeniensis gen. nov., sp. nov. and Enteroscipio rubneri gen. nov., sp. nov., new members of the Eggerthellaceae isolated from human faeces.</title>
        <authorList>
            <person name="Danylec N."/>
            <person name="Gobl A."/>
            <person name="Stoll D.A."/>
            <person name="Hetzer B."/>
            <person name="Kulling S.E."/>
            <person name="Huch M."/>
        </authorList>
    </citation>
    <scope>NUCLEOTIDE SEQUENCE [LARGE SCALE GENOMIC DNA]</scope>
    <source>
        <strain evidence="2 3">ResAG-85</strain>
    </source>
</reference>
<dbReference type="Proteomes" id="UP000236488">
    <property type="component" value="Unassembled WGS sequence"/>
</dbReference>
<proteinExistence type="predicted"/>
<reference evidence="1" key="3">
    <citation type="submission" date="2021-09" db="EMBL/GenBank/DDBJ databases">
        <authorList>
            <person name="Gilroy R."/>
        </authorList>
    </citation>
    <scope>NUCLEOTIDE SEQUENCE</scope>
    <source>
        <strain evidence="1">USAMLcec12-2067</strain>
    </source>
</reference>
<evidence type="ECO:0000313" key="3">
    <source>
        <dbReference type="Proteomes" id="UP000236488"/>
    </source>
</evidence>
<evidence type="ECO:0000313" key="2">
    <source>
        <dbReference type="EMBL" id="PNV64770.1"/>
    </source>
</evidence>
<dbReference type="AlphaFoldDB" id="A0A2K2U3L3"/>
<dbReference type="EMBL" id="DYZL01000172">
    <property type="protein sequence ID" value="HJH43719.1"/>
    <property type="molecule type" value="Genomic_DNA"/>
</dbReference>
<keyword evidence="3" id="KW-1185">Reference proteome</keyword>
<organism evidence="2 3">
    <name type="scientific">Rubneribacter badeniensis</name>
    <dbReference type="NCBI Taxonomy" id="2070688"/>
    <lineage>
        <taxon>Bacteria</taxon>
        <taxon>Bacillati</taxon>
        <taxon>Actinomycetota</taxon>
        <taxon>Coriobacteriia</taxon>
        <taxon>Eggerthellales</taxon>
        <taxon>Eggerthellaceae</taxon>
        <taxon>Rubneribacter</taxon>
    </lineage>
</organism>
<gene>
    <name evidence="2" type="ORF">C2L80_10115</name>
    <name evidence="1" type="ORF">K8V16_07970</name>
</gene>
<dbReference type="EMBL" id="PPEL01000068">
    <property type="protein sequence ID" value="PNV64770.1"/>
    <property type="molecule type" value="Genomic_DNA"/>
</dbReference>
<comment type="caution">
    <text evidence="2">The sequence shown here is derived from an EMBL/GenBank/DDBJ whole genome shotgun (WGS) entry which is preliminary data.</text>
</comment>
<dbReference type="RefSeq" id="WP_092200946.1">
    <property type="nucleotide sequence ID" value="NZ_DBEYRC010000115.1"/>
</dbReference>
<evidence type="ECO:0000313" key="1">
    <source>
        <dbReference type="EMBL" id="HJH43719.1"/>
    </source>
</evidence>
<sequence>MGVAALVEPQVIKISSKRQITIPAKFYESGSFKEYALATWTDDGLLIQPLDVDDEDVTVDILRYLIEQGCEGEELIARYREMKRKIVPIKAKLDEAERDIAEGRVGSAREMQERLREKYGLYG</sequence>
<dbReference type="Proteomes" id="UP000789325">
    <property type="component" value="Unassembled WGS sequence"/>
</dbReference>
<reference evidence="1" key="2">
    <citation type="journal article" date="2021" name="PeerJ">
        <title>Extensive microbial diversity within the chicken gut microbiome revealed by metagenomics and culture.</title>
        <authorList>
            <person name="Gilroy R."/>
            <person name="Ravi A."/>
            <person name="Getino M."/>
            <person name="Pursley I."/>
            <person name="Horton D.L."/>
            <person name="Alikhan N.F."/>
            <person name="Baker D."/>
            <person name="Gharbi K."/>
            <person name="Hall N."/>
            <person name="Watson M."/>
            <person name="Adriaenssens E.M."/>
            <person name="Foster-Nyarko E."/>
            <person name="Jarju S."/>
            <person name="Secka A."/>
            <person name="Antonio M."/>
            <person name="Oren A."/>
            <person name="Chaudhuri R.R."/>
            <person name="La Ragione R."/>
            <person name="Hildebrand F."/>
            <person name="Pallen M.J."/>
        </authorList>
    </citation>
    <scope>NUCLEOTIDE SEQUENCE</scope>
    <source>
        <strain evidence="1">USAMLcec12-2067</strain>
    </source>
</reference>
<protein>
    <submittedName>
        <fullName evidence="2">Delta-aminolevulinic acid dehydratase</fullName>
    </submittedName>
</protein>
<name>A0A2K2U3L3_9ACTN</name>